<dbReference type="Gene3D" id="3.40.50.150">
    <property type="entry name" value="Vaccinia Virus protein VP39"/>
    <property type="match status" value="1"/>
</dbReference>
<comment type="caution">
    <text evidence="3">The sequence shown here is derived from an EMBL/GenBank/DDBJ whole genome shotgun (WGS) entry which is preliminary data.</text>
</comment>
<evidence type="ECO:0000256" key="1">
    <source>
        <dbReference type="ARBA" id="ARBA00022679"/>
    </source>
</evidence>
<dbReference type="Proteomes" id="UP000245793">
    <property type="component" value="Unassembled WGS sequence"/>
</dbReference>
<evidence type="ECO:0000313" key="3">
    <source>
        <dbReference type="EMBL" id="PVY88911.1"/>
    </source>
</evidence>
<dbReference type="InterPro" id="IPR041698">
    <property type="entry name" value="Methyltransf_25"/>
</dbReference>
<feature type="domain" description="Methyltransferase" evidence="2">
    <location>
        <begin position="38"/>
        <end position="128"/>
    </location>
</feature>
<dbReference type="AlphaFoldDB" id="A0A2U1DMJ3"/>
<gene>
    <name evidence="3" type="ORF">C7381_11312</name>
</gene>
<name>A0A2U1DMJ3_9FIRM</name>
<evidence type="ECO:0000313" key="4">
    <source>
        <dbReference type="Proteomes" id="UP000245793"/>
    </source>
</evidence>
<dbReference type="Gene3D" id="2.20.25.110">
    <property type="entry name" value="S-adenosyl-L-methionine-dependent methyltransferases"/>
    <property type="match status" value="1"/>
</dbReference>
<dbReference type="CDD" id="cd02440">
    <property type="entry name" value="AdoMet_MTases"/>
    <property type="match status" value="1"/>
</dbReference>
<dbReference type="EMBL" id="QEKV01000013">
    <property type="protein sequence ID" value="PVY88911.1"/>
    <property type="molecule type" value="Genomic_DNA"/>
</dbReference>
<dbReference type="PANTHER" id="PTHR43861">
    <property type="entry name" value="TRANS-ACONITATE 2-METHYLTRANSFERASE-RELATED"/>
    <property type="match status" value="1"/>
</dbReference>
<protein>
    <submittedName>
        <fullName evidence="3">Methyltransferase family protein</fullName>
    </submittedName>
</protein>
<keyword evidence="3" id="KW-0489">Methyltransferase</keyword>
<dbReference type="InterPro" id="IPR029063">
    <property type="entry name" value="SAM-dependent_MTases_sf"/>
</dbReference>
<reference evidence="3 4" key="1">
    <citation type="submission" date="2018-04" db="EMBL/GenBank/DDBJ databases">
        <title>Genomic Encyclopedia of Type Strains, Phase IV (KMG-IV): sequencing the most valuable type-strain genomes for metagenomic binning, comparative biology and taxonomic classification.</title>
        <authorList>
            <person name="Goeker M."/>
        </authorList>
    </citation>
    <scope>NUCLEOTIDE SEQUENCE [LARGE SCALE GENOMIC DNA]</scope>
    <source>
        <strain evidence="3 4">DSM 20705</strain>
    </source>
</reference>
<dbReference type="GO" id="GO:0008168">
    <property type="term" value="F:methyltransferase activity"/>
    <property type="evidence" value="ECO:0007669"/>
    <property type="project" value="UniProtKB-KW"/>
</dbReference>
<sequence length="239" mass="27256">MSKFYNEIAEIYSKLFPLSEKKIEFLIESAKKSGGIDVLDVACGDGKEGKALVERGYNVVGLDMEPSMIEEAIENGLDAEVLDMLKIDELHGDYDFIYSVGNSIPHLNSMDEVITFLEKAYQKLKNDGVIVIQNINFNRFWRNDAIEGEHLGDLPTIKGDDYTFVREYYRRDMKIGFKTLINYKDKHYINEVELLPIDPYKLADTMIKIGFKDLELFGSFSKVPMGEGTAAVIRARKIK</sequence>
<proteinExistence type="predicted"/>
<evidence type="ECO:0000259" key="2">
    <source>
        <dbReference type="Pfam" id="PF13649"/>
    </source>
</evidence>
<dbReference type="SUPFAM" id="SSF53335">
    <property type="entry name" value="S-adenosyl-L-methionine-dependent methyltransferases"/>
    <property type="match status" value="1"/>
</dbReference>
<dbReference type="Pfam" id="PF13649">
    <property type="entry name" value="Methyltransf_25"/>
    <property type="match status" value="1"/>
</dbReference>
<organism evidence="3 4">
    <name type="scientific">Ezakiella coagulans</name>
    <dbReference type="NCBI Taxonomy" id="46507"/>
    <lineage>
        <taxon>Bacteria</taxon>
        <taxon>Bacillati</taxon>
        <taxon>Bacillota</taxon>
        <taxon>Tissierellia</taxon>
        <taxon>Ezakiella</taxon>
    </lineage>
</organism>
<keyword evidence="4" id="KW-1185">Reference proteome</keyword>
<keyword evidence="1 3" id="KW-0808">Transferase</keyword>
<accession>A0A2U1DMJ3</accession>
<dbReference type="GO" id="GO:0032259">
    <property type="term" value="P:methylation"/>
    <property type="evidence" value="ECO:0007669"/>
    <property type="project" value="UniProtKB-KW"/>
</dbReference>
<dbReference type="RefSeq" id="WP_116480561.1">
    <property type="nucleotide sequence ID" value="NZ_QEKV01000013.1"/>
</dbReference>